<accession>A0A7R8ZB69</accession>
<gene>
    <name evidence="2" type="ORF">TDIB3V08_LOCUS7452</name>
</gene>
<reference evidence="2" key="1">
    <citation type="submission" date="2020-11" db="EMBL/GenBank/DDBJ databases">
        <authorList>
            <person name="Tran Van P."/>
        </authorList>
    </citation>
    <scope>NUCLEOTIDE SEQUENCE</scope>
</reference>
<protein>
    <submittedName>
        <fullName evidence="2">Uncharacterized protein</fullName>
    </submittedName>
</protein>
<feature type="compositionally biased region" description="Basic and acidic residues" evidence="1">
    <location>
        <begin position="56"/>
        <end position="69"/>
    </location>
</feature>
<sequence length="129" mass="13832">MTKCRSIRIVTKDAYAPFSSTAQALGHHRYEGYQPCTDLVVSVAGQNQSGSGGAGGDKRDDKDKKKKYEPPIPTRVGKKKRRTKGPDAAMKLPQAAGFSVISVYFRGVCACLFSIASTTGKFGDAGDRL</sequence>
<dbReference type="EMBL" id="OA568192">
    <property type="protein sequence ID" value="CAD7201249.1"/>
    <property type="molecule type" value="Genomic_DNA"/>
</dbReference>
<proteinExistence type="predicted"/>
<name>A0A7R8ZB69_TIMDO</name>
<evidence type="ECO:0000313" key="2">
    <source>
        <dbReference type="EMBL" id="CAD7201249.1"/>
    </source>
</evidence>
<evidence type="ECO:0000256" key="1">
    <source>
        <dbReference type="SAM" id="MobiDB-lite"/>
    </source>
</evidence>
<dbReference type="AlphaFoldDB" id="A0A7R8ZB69"/>
<feature type="region of interest" description="Disordered" evidence="1">
    <location>
        <begin position="45"/>
        <end position="88"/>
    </location>
</feature>
<organism evidence="2">
    <name type="scientific">Timema douglasi</name>
    <name type="common">Walking stick</name>
    <dbReference type="NCBI Taxonomy" id="61478"/>
    <lineage>
        <taxon>Eukaryota</taxon>
        <taxon>Metazoa</taxon>
        <taxon>Ecdysozoa</taxon>
        <taxon>Arthropoda</taxon>
        <taxon>Hexapoda</taxon>
        <taxon>Insecta</taxon>
        <taxon>Pterygota</taxon>
        <taxon>Neoptera</taxon>
        <taxon>Polyneoptera</taxon>
        <taxon>Phasmatodea</taxon>
        <taxon>Timematodea</taxon>
        <taxon>Timematoidea</taxon>
        <taxon>Timematidae</taxon>
        <taxon>Timema</taxon>
    </lineage>
</organism>